<reference evidence="2 3" key="1">
    <citation type="submission" date="2015-12" db="EMBL/GenBank/DDBJ databases">
        <title>Draft genome sequence of Moniliophthora roreri, the causal agent of frosty pod rot of cacao.</title>
        <authorList>
            <person name="Aime M.C."/>
            <person name="Diaz-Valderrama J.R."/>
            <person name="Kijpornyongpan T."/>
            <person name="Phillips-Mora W."/>
        </authorList>
    </citation>
    <scope>NUCLEOTIDE SEQUENCE [LARGE SCALE GENOMIC DNA]</scope>
    <source>
        <strain evidence="2 3">MCA 2952</strain>
    </source>
</reference>
<dbReference type="AlphaFoldDB" id="A0A0W0G9Z8"/>
<feature type="compositionally biased region" description="Polar residues" evidence="1">
    <location>
        <begin position="98"/>
        <end position="108"/>
    </location>
</feature>
<feature type="region of interest" description="Disordered" evidence="1">
    <location>
        <begin position="14"/>
        <end position="83"/>
    </location>
</feature>
<feature type="region of interest" description="Disordered" evidence="1">
    <location>
        <begin position="98"/>
        <end position="142"/>
    </location>
</feature>
<comment type="caution">
    <text evidence="2">The sequence shown here is derived from an EMBL/GenBank/DDBJ whole genome shotgun (WGS) entry which is preliminary data.</text>
</comment>
<evidence type="ECO:0000313" key="2">
    <source>
        <dbReference type="EMBL" id="KTB45390.1"/>
    </source>
</evidence>
<gene>
    <name evidence="2" type="ORF">WG66_2073</name>
</gene>
<dbReference type="Proteomes" id="UP000054988">
    <property type="component" value="Unassembled WGS sequence"/>
</dbReference>
<accession>A0A0W0G9Z8</accession>
<sequence>MFCIPFRALSPKPRLSSCELSDQNQEKTVTHTNNASANWAPHPHRMSRKSVAQGSLRRRRSSLTLAEEEETRSHSKPQERKLQSLKRQFVLAWKRINASSQPRASQRFSYMPPGFERAYASPPASEKPSQHRTREVWPWNGN</sequence>
<organism evidence="2 3">
    <name type="scientific">Moniliophthora roreri</name>
    <name type="common">Frosty pod rot fungus</name>
    <name type="synonym">Monilia roreri</name>
    <dbReference type="NCBI Taxonomy" id="221103"/>
    <lineage>
        <taxon>Eukaryota</taxon>
        <taxon>Fungi</taxon>
        <taxon>Dikarya</taxon>
        <taxon>Basidiomycota</taxon>
        <taxon>Agaricomycotina</taxon>
        <taxon>Agaricomycetes</taxon>
        <taxon>Agaricomycetidae</taxon>
        <taxon>Agaricales</taxon>
        <taxon>Marasmiineae</taxon>
        <taxon>Marasmiaceae</taxon>
        <taxon>Moniliophthora</taxon>
    </lineage>
</organism>
<dbReference type="EMBL" id="LATX01000716">
    <property type="protein sequence ID" value="KTB45390.1"/>
    <property type="molecule type" value="Genomic_DNA"/>
</dbReference>
<evidence type="ECO:0000313" key="3">
    <source>
        <dbReference type="Proteomes" id="UP000054988"/>
    </source>
</evidence>
<protein>
    <submittedName>
        <fullName evidence="2">Uncharacterized protein</fullName>
    </submittedName>
</protein>
<proteinExistence type="predicted"/>
<feature type="compositionally biased region" description="Basic and acidic residues" evidence="1">
    <location>
        <begin position="71"/>
        <end position="82"/>
    </location>
</feature>
<evidence type="ECO:0000256" key="1">
    <source>
        <dbReference type="SAM" id="MobiDB-lite"/>
    </source>
</evidence>
<name>A0A0W0G9Z8_MONRR</name>